<evidence type="ECO:0000256" key="1">
    <source>
        <dbReference type="ARBA" id="ARBA00006576"/>
    </source>
</evidence>
<dbReference type="OrthoDB" id="10605at10239"/>
<protein>
    <submittedName>
        <fullName evidence="6">Gp075</fullName>
    </submittedName>
</protein>
<evidence type="ECO:0000256" key="3">
    <source>
        <dbReference type="ARBA" id="ARBA00022801"/>
    </source>
</evidence>
<dbReference type="PANTHER" id="PTHR11086">
    <property type="entry name" value="DEOXYCYTIDYLATE DEAMINASE-RELATED"/>
    <property type="match status" value="1"/>
</dbReference>
<keyword evidence="3" id="KW-0378">Hydrolase</keyword>
<name>D4P7I6_9CAUD</name>
<accession>D4P7I6</accession>
<dbReference type="PROSITE" id="PS00903">
    <property type="entry name" value="CYT_DCMP_DEAMINASES_1"/>
    <property type="match status" value="1"/>
</dbReference>
<dbReference type="Pfam" id="PF00383">
    <property type="entry name" value="dCMP_cyt_deam_1"/>
    <property type="match status" value="1"/>
</dbReference>
<dbReference type="InterPro" id="IPR016193">
    <property type="entry name" value="Cytidine_deaminase-like"/>
</dbReference>
<dbReference type="KEGG" id="vg:18565652"/>
<gene>
    <name evidence="6" type="ORF">Pepy6gene075</name>
</gene>
<evidence type="ECO:0000256" key="4">
    <source>
        <dbReference type="ARBA" id="ARBA00022833"/>
    </source>
</evidence>
<dbReference type="EMBL" id="GU580941">
    <property type="protein sequence ID" value="ADD80966.1"/>
    <property type="molecule type" value="Genomic_DNA"/>
</dbReference>
<dbReference type="GO" id="GO:0008270">
    <property type="term" value="F:zinc ion binding"/>
    <property type="evidence" value="ECO:0007669"/>
    <property type="project" value="InterPro"/>
</dbReference>
<dbReference type="PROSITE" id="PS51747">
    <property type="entry name" value="CYT_DCMP_DEAMINASES_2"/>
    <property type="match status" value="1"/>
</dbReference>
<keyword evidence="2" id="KW-0479">Metal-binding</keyword>
<dbReference type="RefSeq" id="YP_009017689.1">
    <property type="nucleotide sequence ID" value="NC_023735.1"/>
</dbReference>
<dbReference type="Proteomes" id="UP000002347">
    <property type="component" value="Segment"/>
</dbReference>
<evidence type="ECO:0000313" key="6">
    <source>
        <dbReference type="EMBL" id="ADD80966.1"/>
    </source>
</evidence>
<proteinExistence type="inferred from homology"/>
<evidence type="ECO:0000313" key="7">
    <source>
        <dbReference type="Proteomes" id="UP000002347"/>
    </source>
</evidence>
<evidence type="ECO:0000259" key="5">
    <source>
        <dbReference type="PROSITE" id="PS51747"/>
    </source>
</evidence>
<dbReference type="InterPro" id="IPR015517">
    <property type="entry name" value="dCMP_deaminase-rel"/>
</dbReference>
<dbReference type="GeneID" id="18565652"/>
<sequence length="299" mass="33453">MTDRPSWDEYGLHLASAAATRADCTRRKVGAVLMAADHSIISLGYNGGPSKGKSCLKGECPRGRLTKEELPGDSAYDTGGGTCVALHAEWNVIIRTAHHQFANSTLYITDEPCHICKVLISGTAIQRVVAPGYEWERTVSDEERNLVQQKLEVDALLYRRGEGDIPNSLMTKPGDFGVMEDRAADIPDLPNAKFVGIHEHGWFMYELSESVRRENQFAIFTRPGATKVIDPDRPNVEVLKTLGVKSHRDVLEQLGYRWCVDRVYISTLSDDDLLKCIEEFNLSQDYASAHPFEEELLNR</sequence>
<feature type="domain" description="CMP/dCMP-type deaminase" evidence="5">
    <location>
        <begin position="6"/>
        <end position="141"/>
    </location>
</feature>
<evidence type="ECO:0000256" key="2">
    <source>
        <dbReference type="ARBA" id="ARBA00022723"/>
    </source>
</evidence>
<reference evidence="6 7" key="1">
    <citation type="journal article" date="2011" name="Appl. Environ. Microbiol.">
        <title>Genomic and functional analyses of Rhodococcus equi phages ReqiPepy6, ReqiPoco6, ReqiPine5, and ReqiDocB7.</title>
        <authorList>
            <person name="Summer E.J."/>
            <person name="Liu M."/>
            <person name="Gill J.J."/>
            <person name="Grant M."/>
            <person name="Chan-Cortes T.N."/>
            <person name="Ferguson L."/>
            <person name="Janes C."/>
            <person name="Lange K."/>
            <person name="Bertoli M."/>
            <person name="Moore C."/>
            <person name="Orchard R.C."/>
            <person name="Cohen N."/>
            <person name="Young R."/>
        </authorList>
    </citation>
    <scope>NUCLEOTIDE SEQUENCE [LARGE SCALE GENOMIC DNA]</scope>
</reference>
<dbReference type="Gene3D" id="3.40.140.10">
    <property type="entry name" value="Cytidine Deaminase, domain 2"/>
    <property type="match status" value="1"/>
</dbReference>
<dbReference type="InterPro" id="IPR016192">
    <property type="entry name" value="APOBEC/CMP_deaminase_Zn-bd"/>
</dbReference>
<comment type="similarity">
    <text evidence="1">Belongs to the cytidine and deoxycytidylate deaminase family.</text>
</comment>
<keyword evidence="7" id="KW-1185">Reference proteome</keyword>
<dbReference type="SUPFAM" id="SSF53927">
    <property type="entry name" value="Cytidine deaminase-like"/>
    <property type="match status" value="1"/>
</dbReference>
<dbReference type="InterPro" id="IPR002125">
    <property type="entry name" value="CMP_dCMP_dom"/>
</dbReference>
<organism evidence="6 7">
    <name type="scientific">Rhodococcus phage ReqiPepy6</name>
    <dbReference type="NCBI Taxonomy" id="691965"/>
    <lineage>
        <taxon>Viruses</taxon>
        <taxon>Duplodnaviria</taxon>
        <taxon>Heunggongvirae</taxon>
        <taxon>Uroviricota</taxon>
        <taxon>Caudoviricetes</taxon>
        <taxon>Pepyhexavirus</taxon>
        <taxon>Pepyhexavirus pepy6</taxon>
    </lineage>
</organism>
<keyword evidence="4" id="KW-0862">Zinc</keyword>
<dbReference type="GO" id="GO:0004132">
    <property type="term" value="F:dCMP deaminase activity"/>
    <property type="evidence" value="ECO:0007669"/>
    <property type="project" value="TreeGrafter"/>
</dbReference>
<dbReference type="PANTHER" id="PTHR11086:SF18">
    <property type="entry name" value="DEOXYCYTIDYLATE DEAMINASE"/>
    <property type="match status" value="1"/>
</dbReference>